<name>A0A5E4UFK5_9BURK</name>
<feature type="region of interest" description="Disordered" evidence="1">
    <location>
        <begin position="1"/>
        <end position="22"/>
    </location>
</feature>
<evidence type="ECO:0000313" key="2">
    <source>
        <dbReference type="EMBL" id="VVD98601.1"/>
    </source>
</evidence>
<dbReference type="EMBL" id="CABPSE010000005">
    <property type="protein sequence ID" value="VVD98601.1"/>
    <property type="molecule type" value="Genomic_DNA"/>
</dbReference>
<reference evidence="2 3" key="1">
    <citation type="submission" date="2019-08" db="EMBL/GenBank/DDBJ databases">
        <authorList>
            <person name="Peeters C."/>
        </authorList>
    </citation>
    <scope>NUCLEOTIDE SEQUENCE [LARGE SCALE GENOMIC DNA]</scope>
    <source>
        <strain evidence="2 3">LMG 31111</strain>
    </source>
</reference>
<keyword evidence="3" id="KW-1185">Reference proteome</keyword>
<organism evidence="2 3">
    <name type="scientific">Pandoraea communis</name>
    <dbReference type="NCBI Taxonomy" id="2508297"/>
    <lineage>
        <taxon>Bacteria</taxon>
        <taxon>Pseudomonadati</taxon>
        <taxon>Pseudomonadota</taxon>
        <taxon>Betaproteobacteria</taxon>
        <taxon>Burkholderiales</taxon>
        <taxon>Burkholderiaceae</taxon>
        <taxon>Pandoraea</taxon>
    </lineage>
</organism>
<dbReference type="AlphaFoldDB" id="A0A5E4UFK5"/>
<dbReference type="Proteomes" id="UP000383971">
    <property type="component" value="Unassembled WGS sequence"/>
</dbReference>
<evidence type="ECO:0000313" key="3">
    <source>
        <dbReference type="Proteomes" id="UP000383971"/>
    </source>
</evidence>
<protein>
    <submittedName>
        <fullName evidence="2">Uncharacterized protein</fullName>
    </submittedName>
</protein>
<accession>A0A5E4UFK5</accession>
<gene>
    <name evidence="2" type="ORF">PCO31111_02025</name>
</gene>
<evidence type="ECO:0000256" key="1">
    <source>
        <dbReference type="SAM" id="MobiDB-lite"/>
    </source>
</evidence>
<proteinExistence type="predicted"/>
<dbReference type="RefSeq" id="WP_087080912.1">
    <property type="nucleotide sequence ID" value="NZ_CABPSE010000005.1"/>
</dbReference>
<sequence>MSDHTHTEAVTPMPPPRGIFLPTMTWTTDRQQVGDEMQRLLRWRAQLNAVVNKAAGSDGCATWYLMAETSRNQLDGDIDTLMEWLATSQPETLEAHPTESHR</sequence>